<feature type="compositionally biased region" description="Basic and acidic residues" evidence="6">
    <location>
        <begin position="100"/>
        <end position="113"/>
    </location>
</feature>
<gene>
    <name evidence="7" type="ORF">CALCODRAFT_453616</name>
</gene>
<feature type="compositionally biased region" description="Polar residues" evidence="6">
    <location>
        <begin position="703"/>
        <end position="722"/>
    </location>
</feature>
<sequence>MVDAESISLEETNKIRISLGLKPLTADPPPAASEDQIAEKNYEEERERQRKEKDAERIKAAADKARNKRELNKRLKGATLGDADASLDDAKSWLKASKRREKELAERRQRELENQDQVFQGEDYSEKDLQGLKVSHDLDAIDEGQERILTLKDSRILDNEEDELFDEEMDRAEKDQKRHELKTKRQDYKGYDDEEFGAGGEFGKRAVLAKYDEDINGASESGFRIGGPSRPTKKSQRAAEEAAAAAVNKTLLSIDYSKNLEMTDYLRDGEVGFKKPRTKKKRSTRKVEVDPDLIPPVATATTNGDHKGEDTMDIDVKPIISAPRVRDLDANFVDDDELQAALARSRRAKTAKVKKMAPEDMARQIMEDKKEVKMEPVEPEVLVEDEGLTFDDTTEFIRNVTLQPVLVKIQTQPKQAPQATASAASPRIKDEPMDEDEVMSEMEAGEVGEDEEMNDEDMLQAIESVIREAEAAVKDEEVNREIGITDEPVLQGAGLAGALSLLRQQGLIAKSDTSATEREKIQKERDAWLAEHRRRLALREVDRMRSRGGNAAQGTSASDAREVARLYEIYKPDVNIEYHDEFGRKLTPKEAWKALSHRFHGKGSGRTKTEKRLKKIEEERKRGAMASGDTPTGMNEAFQARQERIGQAHMVLSVGQRGAVPQAADVLDREALTKKPKEKTKKESSKLSQSFTNGDPHGLINVTLPTSANLPGSPANFSTEVSPSPGPERFMRPAFARLTSVEPSQSAPGSGGASPLVNGERTKVAFGLKRKAADEGEGTPPSKRR</sequence>
<dbReference type="Pfam" id="PF19252">
    <property type="entry name" value="HIND"/>
    <property type="match status" value="1"/>
</dbReference>
<evidence type="ECO:0000313" key="8">
    <source>
        <dbReference type="Proteomes" id="UP000076842"/>
    </source>
</evidence>
<evidence type="ECO:0000256" key="1">
    <source>
        <dbReference type="ARBA" id="ARBA00004123"/>
    </source>
</evidence>
<reference evidence="7 8" key="1">
    <citation type="journal article" date="2016" name="Mol. Biol. Evol.">
        <title>Comparative Genomics of Early-Diverging Mushroom-Forming Fungi Provides Insights into the Origins of Lignocellulose Decay Capabilities.</title>
        <authorList>
            <person name="Nagy L.G."/>
            <person name="Riley R."/>
            <person name="Tritt A."/>
            <person name="Adam C."/>
            <person name="Daum C."/>
            <person name="Floudas D."/>
            <person name="Sun H."/>
            <person name="Yadav J.S."/>
            <person name="Pangilinan J."/>
            <person name="Larsson K.H."/>
            <person name="Matsuura K."/>
            <person name="Barry K."/>
            <person name="Labutti K."/>
            <person name="Kuo R."/>
            <person name="Ohm R.A."/>
            <person name="Bhattacharya S.S."/>
            <person name="Shirouzu T."/>
            <person name="Yoshinaga Y."/>
            <person name="Martin F.M."/>
            <person name="Grigoriev I.V."/>
            <person name="Hibbett D.S."/>
        </authorList>
    </citation>
    <scope>NUCLEOTIDE SEQUENCE [LARGE SCALE GENOMIC DNA]</scope>
    <source>
        <strain evidence="7 8">HHB12733</strain>
    </source>
</reference>
<evidence type="ECO:0000256" key="4">
    <source>
        <dbReference type="ARBA" id="ARBA00023187"/>
    </source>
</evidence>
<feature type="region of interest" description="Disordered" evidence="6">
    <location>
        <begin position="218"/>
        <end position="241"/>
    </location>
</feature>
<accession>A0A165FLN4</accession>
<feature type="region of interest" description="Disordered" evidence="6">
    <location>
        <begin position="658"/>
        <end position="785"/>
    </location>
</feature>
<dbReference type="InterPro" id="IPR005011">
    <property type="entry name" value="SNU66/SART1"/>
</dbReference>
<dbReference type="GO" id="GO:0045292">
    <property type="term" value="P:mRNA cis splicing, via spliceosome"/>
    <property type="evidence" value="ECO:0007669"/>
    <property type="project" value="TreeGrafter"/>
</dbReference>
<feature type="region of interest" description="Disordered" evidence="6">
    <location>
        <begin position="20"/>
        <end position="124"/>
    </location>
</feature>
<comment type="subcellular location">
    <subcellularLocation>
        <location evidence="1">Nucleus</location>
    </subcellularLocation>
</comment>
<dbReference type="AlphaFoldDB" id="A0A165FLN4"/>
<dbReference type="GO" id="GO:0046540">
    <property type="term" value="C:U4/U6 x U5 tri-snRNP complex"/>
    <property type="evidence" value="ECO:0007669"/>
    <property type="project" value="InterPro"/>
</dbReference>
<keyword evidence="3" id="KW-0507">mRNA processing</keyword>
<comment type="similarity">
    <text evidence="2">Belongs to the SNU66/SART1 family.</text>
</comment>
<evidence type="ECO:0000313" key="7">
    <source>
        <dbReference type="EMBL" id="KZT56921.1"/>
    </source>
</evidence>
<proteinExistence type="inferred from homology"/>
<keyword evidence="8" id="KW-1185">Reference proteome</keyword>
<feature type="region of interest" description="Disordered" evidence="6">
    <location>
        <begin position="411"/>
        <end position="453"/>
    </location>
</feature>
<evidence type="ECO:0000256" key="5">
    <source>
        <dbReference type="ARBA" id="ARBA00023242"/>
    </source>
</evidence>
<dbReference type="Pfam" id="PF03343">
    <property type="entry name" value="SART-1"/>
    <property type="match status" value="1"/>
</dbReference>
<feature type="compositionally biased region" description="Basic and acidic residues" evidence="6">
    <location>
        <begin position="37"/>
        <end position="73"/>
    </location>
</feature>
<feature type="region of interest" description="Disordered" evidence="6">
    <location>
        <begin position="276"/>
        <end position="315"/>
    </location>
</feature>
<feature type="compositionally biased region" description="Acidic residues" evidence="6">
    <location>
        <begin position="432"/>
        <end position="453"/>
    </location>
</feature>
<dbReference type="GO" id="GO:0000481">
    <property type="term" value="P:maturation of 5S rRNA"/>
    <property type="evidence" value="ECO:0007669"/>
    <property type="project" value="TreeGrafter"/>
</dbReference>
<protein>
    <submittedName>
        <fullName evidence="7">SART-1 protein</fullName>
    </submittedName>
</protein>
<dbReference type="EMBL" id="KV423970">
    <property type="protein sequence ID" value="KZT56921.1"/>
    <property type="molecule type" value="Genomic_DNA"/>
</dbReference>
<evidence type="ECO:0000256" key="2">
    <source>
        <dbReference type="ARBA" id="ARBA00006076"/>
    </source>
</evidence>
<evidence type="ECO:0000256" key="3">
    <source>
        <dbReference type="ARBA" id="ARBA00022664"/>
    </source>
</evidence>
<dbReference type="PANTHER" id="PTHR14152">
    <property type="entry name" value="SQUAMOUS CELL CARCINOMA ANTIGEN RECOGNISED BY CYTOTOXIC T LYMPHOCYTES"/>
    <property type="match status" value="1"/>
</dbReference>
<dbReference type="InterPro" id="IPR045347">
    <property type="entry name" value="HIND"/>
</dbReference>
<feature type="compositionally biased region" description="Basic and acidic residues" evidence="6">
    <location>
        <begin position="666"/>
        <end position="685"/>
    </location>
</feature>
<feature type="compositionally biased region" description="Basic and acidic residues" evidence="6">
    <location>
        <begin position="304"/>
        <end position="315"/>
    </location>
</feature>
<dbReference type="STRING" id="1353952.A0A165FLN4"/>
<feature type="compositionally biased region" description="Low complexity" evidence="6">
    <location>
        <begin position="411"/>
        <end position="426"/>
    </location>
</feature>
<keyword evidence="4" id="KW-0508">mRNA splicing</keyword>
<keyword evidence="5" id="KW-0539">Nucleus</keyword>
<dbReference type="Proteomes" id="UP000076842">
    <property type="component" value="Unassembled WGS sequence"/>
</dbReference>
<evidence type="ECO:0000256" key="6">
    <source>
        <dbReference type="SAM" id="MobiDB-lite"/>
    </source>
</evidence>
<dbReference type="OrthoDB" id="5583at2759"/>
<name>A0A165FLN4_9BASI</name>
<dbReference type="FunCoup" id="A0A165FLN4">
    <property type="interactions" value="712"/>
</dbReference>
<organism evidence="7 8">
    <name type="scientific">Calocera cornea HHB12733</name>
    <dbReference type="NCBI Taxonomy" id="1353952"/>
    <lineage>
        <taxon>Eukaryota</taxon>
        <taxon>Fungi</taxon>
        <taxon>Dikarya</taxon>
        <taxon>Basidiomycota</taxon>
        <taxon>Agaricomycotina</taxon>
        <taxon>Dacrymycetes</taxon>
        <taxon>Dacrymycetales</taxon>
        <taxon>Dacrymycetaceae</taxon>
        <taxon>Calocera</taxon>
    </lineage>
</organism>
<dbReference type="InParanoid" id="A0A165FLN4"/>
<dbReference type="PANTHER" id="PTHR14152:SF5">
    <property type="entry name" value="U4_U6.U5 TRI-SNRNP-ASSOCIATED PROTEIN 1"/>
    <property type="match status" value="1"/>
</dbReference>